<dbReference type="Proteomes" id="UP000001654">
    <property type="component" value="Chromosome"/>
</dbReference>
<dbReference type="STRING" id="655815.ZPR_2882"/>
<evidence type="ECO:0000313" key="4">
    <source>
        <dbReference type="EMBL" id="ADF53202.1"/>
    </source>
</evidence>
<dbReference type="GO" id="GO:0006801">
    <property type="term" value="P:superoxide metabolic process"/>
    <property type="evidence" value="ECO:0007669"/>
    <property type="project" value="InterPro"/>
</dbReference>
<accession>D5BGM1</accession>
<feature type="domain" description="CHRD" evidence="3">
    <location>
        <begin position="46"/>
        <end position="139"/>
    </location>
</feature>
<dbReference type="GO" id="GO:0046872">
    <property type="term" value="F:metal ion binding"/>
    <property type="evidence" value="ECO:0007669"/>
    <property type="project" value="InterPro"/>
</dbReference>
<keyword evidence="2" id="KW-0732">Signal</keyword>
<gene>
    <name evidence="4" type="ordered locus">ZPR_2882</name>
</gene>
<dbReference type="eggNOG" id="COG2032">
    <property type="taxonomic scope" value="Bacteria"/>
</dbReference>
<sequence length="288" mass="30174">MKIKMKKFGVLLFAFLGLVSCSDDDDANVDPPFEGQSKSYDLTEVGESGVSGTATFDENEDGSVTITLDLDGTSEGVMHPAHIHFNSAAEGGEIALSLEPVDGDTGISETTVEMLDDKETEISFEDLMDFDGYINVHASADDLETLVAQTDIGGNALTGESVSYDLAEVDVEGVSGTATFYERENGETLVELDLEGTTEGNSHPAHIHMGSVEDAPGDIAITLTSVDGASGMSFTNVAMTDGTDDEEGTAVSYEDLIAYDGYINVHASADNLATLAAQGNIGANATEE</sequence>
<dbReference type="KEGG" id="zpr:ZPR_2882"/>
<dbReference type="HOGENOM" id="CLU_059538_0_0_10"/>
<evidence type="ECO:0000256" key="2">
    <source>
        <dbReference type="SAM" id="SignalP"/>
    </source>
</evidence>
<feature type="signal peptide" evidence="2">
    <location>
        <begin position="1"/>
        <end position="22"/>
    </location>
</feature>
<dbReference type="Pfam" id="PF07452">
    <property type="entry name" value="CHRD"/>
    <property type="match status" value="1"/>
</dbReference>
<evidence type="ECO:0000256" key="1">
    <source>
        <dbReference type="ARBA" id="ARBA00010457"/>
    </source>
</evidence>
<name>D5BGM1_ZUNPS</name>
<comment type="similarity">
    <text evidence="1">Belongs to the Cu-Zn superoxide dismutase family.</text>
</comment>
<feature type="chain" id="PRO_5003069845" evidence="2">
    <location>
        <begin position="23"/>
        <end position="288"/>
    </location>
</feature>
<reference evidence="4 5" key="1">
    <citation type="journal article" date="2010" name="BMC Genomics">
        <title>The complete genome of Zunongwangia profunda SM-A87 reveals its adaptation to the deep-sea environment and ecological role in sedimentary organic nitrogen degradation.</title>
        <authorList>
            <person name="Qin Q.L."/>
            <person name="Zhang X.Y."/>
            <person name="Wang X.M."/>
            <person name="Liu G.M."/>
            <person name="Chen X.L."/>
            <person name="Xie B.B."/>
            <person name="Dang H.Y."/>
            <person name="Zhou B.C."/>
            <person name="Yu J."/>
            <person name="Zhang Y.Z."/>
        </authorList>
    </citation>
    <scope>NUCLEOTIDE SEQUENCE [LARGE SCALE GENOMIC DNA]</scope>
    <source>
        <strain evidence="5">DSM 18752 / CCTCC AB 206139 / SM-A87</strain>
    </source>
</reference>
<evidence type="ECO:0000259" key="3">
    <source>
        <dbReference type="Pfam" id="PF07452"/>
    </source>
</evidence>
<dbReference type="EMBL" id="CP001650">
    <property type="protein sequence ID" value="ADF53202.1"/>
    <property type="molecule type" value="Genomic_DNA"/>
</dbReference>
<keyword evidence="5" id="KW-1185">Reference proteome</keyword>
<dbReference type="Gene3D" id="2.60.40.200">
    <property type="entry name" value="Superoxide dismutase, copper/zinc binding domain"/>
    <property type="match status" value="2"/>
</dbReference>
<dbReference type="InterPro" id="IPR010895">
    <property type="entry name" value="CHRD"/>
</dbReference>
<proteinExistence type="inferred from homology"/>
<dbReference type="AlphaFoldDB" id="D5BGM1"/>
<dbReference type="SUPFAM" id="SSF49329">
    <property type="entry name" value="Cu,Zn superoxide dismutase-like"/>
    <property type="match status" value="2"/>
</dbReference>
<organism evidence="4 5">
    <name type="scientific">Zunongwangia profunda (strain DSM 18752 / CCTCC AB 206139 / SM-A87)</name>
    <name type="common">Wangia profunda</name>
    <dbReference type="NCBI Taxonomy" id="655815"/>
    <lineage>
        <taxon>Bacteria</taxon>
        <taxon>Pseudomonadati</taxon>
        <taxon>Bacteroidota</taxon>
        <taxon>Flavobacteriia</taxon>
        <taxon>Flavobacteriales</taxon>
        <taxon>Flavobacteriaceae</taxon>
        <taxon>Zunongwangia</taxon>
    </lineage>
</organism>
<evidence type="ECO:0000313" key="5">
    <source>
        <dbReference type="Proteomes" id="UP000001654"/>
    </source>
</evidence>
<dbReference type="PROSITE" id="PS51257">
    <property type="entry name" value="PROKAR_LIPOPROTEIN"/>
    <property type="match status" value="1"/>
</dbReference>
<dbReference type="InterPro" id="IPR036423">
    <property type="entry name" value="SOD-like_Cu/Zn_dom_sf"/>
</dbReference>
<protein>
    <submittedName>
        <fullName evidence="4">Secreted protein</fullName>
    </submittedName>
</protein>